<dbReference type="SMART" id="SM00355">
    <property type="entry name" value="ZnF_C2H2"/>
    <property type="match status" value="4"/>
</dbReference>
<dbReference type="GeneID" id="28849757"/>
<reference evidence="3 4" key="1">
    <citation type="journal article" date="2016" name="PLoS Pathog.">
        <title>Biosynthesis of antibiotic leucinostatins in bio-control fungus Purpureocillium lilacinum and their inhibition on phytophthora revealed by genome mining.</title>
        <authorList>
            <person name="Wang G."/>
            <person name="Liu Z."/>
            <person name="Lin R."/>
            <person name="Li E."/>
            <person name="Mao Z."/>
            <person name="Ling J."/>
            <person name="Yang Y."/>
            <person name="Yin W.B."/>
            <person name="Xie B."/>
        </authorList>
    </citation>
    <scope>NUCLEOTIDE SEQUENCE [LARGE SCALE GENOMIC DNA]</scope>
    <source>
        <strain evidence="3">170</strain>
    </source>
</reference>
<feature type="compositionally biased region" description="Polar residues" evidence="1">
    <location>
        <begin position="249"/>
        <end position="288"/>
    </location>
</feature>
<evidence type="ECO:0000259" key="2">
    <source>
        <dbReference type="SMART" id="SM00355"/>
    </source>
</evidence>
<feature type="domain" description="C2H2-type" evidence="2">
    <location>
        <begin position="334"/>
        <end position="356"/>
    </location>
</feature>
<dbReference type="OrthoDB" id="20872at2759"/>
<keyword evidence="4" id="KW-1185">Reference proteome</keyword>
<dbReference type="STRING" id="1380566.A0A179F6F0"/>
<dbReference type="Proteomes" id="UP000078397">
    <property type="component" value="Unassembled WGS sequence"/>
</dbReference>
<organism evidence="3 4">
    <name type="scientific">Pochonia chlamydosporia 170</name>
    <dbReference type="NCBI Taxonomy" id="1380566"/>
    <lineage>
        <taxon>Eukaryota</taxon>
        <taxon>Fungi</taxon>
        <taxon>Dikarya</taxon>
        <taxon>Ascomycota</taxon>
        <taxon>Pezizomycotina</taxon>
        <taxon>Sordariomycetes</taxon>
        <taxon>Hypocreomycetidae</taxon>
        <taxon>Hypocreales</taxon>
        <taxon>Clavicipitaceae</taxon>
        <taxon>Pochonia</taxon>
    </lineage>
</organism>
<feature type="domain" description="C2H2-type" evidence="2">
    <location>
        <begin position="450"/>
        <end position="473"/>
    </location>
</feature>
<accession>A0A179F6F0</accession>
<proteinExistence type="predicted"/>
<dbReference type="PANTHER" id="PTHR35391">
    <property type="entry name" value="C2H2-TYPE DOMAIN-CONTAINING PROTEIN-RELATED"/>
    <property type="match status" value="1"/>
</dbReference>
<evidence type="ECO:0000313" key="4">
    <source>
        <dbReference type="Proteomes" id="UP000078397"/>
    </source>
</evidence>
<dbReference type="RefSeq" id="XP_022284087.1">
    <property type="nucleotide sequence ID" value="XM_022428529.1"/>
</dbReference>
<name>A0A179F6F0_METCM</name>
<protein>
    <submittedName>
        <fullName evidence="3">Protein phosphatase-1</fullName>
    </submittedName>
</protein>
<feature type="region of interest" description="Disordered" evidence="1">
    <location>
        <begin position="220"/>
        <end position="296"/>
    </location>
</feature>
<dbReference type="PANTHER" id="PTHR35391:SF7">
    <property type="entry name" value="C2H2-TYPE DOMAIN-CONTAINING PROTEIN"/>
    <property type="match status" value="1"/>
</dbReference>
<feature type="compositionally biased region" description="Basic and acidic residues" evidence="1">
    <location>
        <begin position="235"/>
        <end position="248"/>
    </location>
</feature>
<gene>
    <name evidence="3" type="ORF">VFPPC_06788</name>
</gene>
<comment type="caution">
    <text evidence="3">The sequence shown here is derived from an EMBL/GenBank/DDBJ whole genome shotgun (WGS) entry which is preliminary data.</text>
</comment>
<feature type="domain" description="C2H2-type" evidence="2">
    <location>
        <begin position="396"/>
        <end position="425"/>
    </location>
</feature>
<sequence>MELNPNDFRGISLADAARQCLDALEKCKAIPALQENSWAENRIFALRIWASETGTFAIGIASLDSKLGFDGQSRTIYMGLLVGLLESVYNCQKRANRKSTSRAPQVQEGKIDPICSPRGLNQMSPLDMSKQELDSRIRNLTRYTLVMEEPDLDIGADICFNPEDHRELRNHLTAVVLAQGCEAERNSWNFDGSSLTAVQERLILANLKRRNRFLYAQRHAPSLPFDPPNPDYESLEPHSEADDTRHDSNSASLSQEQTRQGILQKPSSKQALSSNHIATTAPATSPVESQFDRVPKHPVTSSEAAKTWISTTASKIAYPRPPALRDGPKGLKYFRCPCCCQVLPELLWHDTHWKKHLKKDICPYTCILEDCDWANKSFVSRFEWMEHMRNDHERVVVCEPCLIPGKAPVTFPSKEQYDHHLKTTHADDIDEEMRSLLMIDCTLPAPRNISQCPLCQFTGPPDSDAVLDHIAEHLHDFSLRSLPWPKDEVQNRREEVEDYFDRNDYFDCYSENACHQPTANDGSDRDEEWDDPGFVLSGTKPAFISLDVDGIEREGNKAIPDNEGYQGYTSDGINGNGVYHIPAFSNGASLQAPNRFHQLYTENNAKGVT</sequence>
<dbReference type="InterPro" id="IPR013087">
    <property type="entry name" value="Znf_C2H2_type"/>
</dbReference>
<feature type="domain" description="C2H2-type" evidence="2">
    <location>
        <begin position="364"/>
        <end position="392"/>
    </location>
</feature>
<dbReference type="KEGG" id="pchm:VFPPC_06788"/>
<dbReference type="EMBL" id="LSBJ02000008">
    <property type="protein sequence ID" value="OAQ60679.2"/>
    <property type="molecule type" value="Genomic_DNA"/>
</dbReference>
<evidence type="ECO:0000256" key="1">
    <source>
        <dbReference type="SAM" id="MobiDB-lite"/>
    </source>
</evidence>
<evidence type="ECO:0000313" key="3">
    <source>
        <dbReference type="EMBL" id="OAQ60679.2"/>
    </source>
</evidence>
<dbReference type="AlphaFoldDB" id="A0A179F6F0"/>